<feature type="binding site" evidence="6">
    <location>
        <position position="314"/>
    </location>
    <ligand>
        <name>[4Fe-4S] cluster</name>
        <dbReference type="ChEBI" id="CHEBI:49883"/>
        <note>4Fe-4S-S-AdoMet</note>
    </ligand>
</feature>
<keyword evidence="2 6" id="KW-0949">S-adenosyl-L-methionine</keyword>
<feature type="binding site" evidence="6">
    <location>
        <position position="317"/>
    </location>
    <ligand>
        <name>[4Fe-4S] cluster</name>
        <dbReference type="ChEBI" id="CHEBI:49883"/>
        <note>4Fe-4S-S-AdoMet</note>
    </ligand>
</feature>
<evidence type="ECO:0000256" key="3">
    <source>
        <dbReference type="ARBA" id="ARBA00022723"/>
    </source>
</evidence>
<organism evidence="8">
    <name type="scientific">Dictyoglomus thermophilum</name>
    <dbReference type="NCBI Taxonomy" id="14"/>
    <lineage>
        <taxon>Bacteria</taxon>
        <taxon>Pseudomonadati</taxon>
        <taxon>Dictyoglomota</taxon>
        <taxon>Dictyoglomia</taxon>
        <taxon>Dictyoglomales</taxon>
        <taxon>Dictyoglomaceae</taxon>
        <taxon>Dictyoglomus</taxon>
    </lineage>
</organism>
<keyword evidence="3 6" id="KW-0479">Metal-binding</keyword>
<keyword evidence="1 6" id="KW-0004">4Fe-4S</keyword>
<dbReference type="NCBIfam" id="TIGR03904">
    <property type="entry name" value="SAM_YgiQ"/>
    <property type="match status" value="1"/>
</dbReference>
<dbReference type="AlphaFoldDB" id="A0A7C3MII5"/>
<dbReference type="EMBL" id="DTIN01000005">
    <property type="protein sequence ID" value="HFX12587.1"/>
    <property type="molecule type" value="Genomic_DNA"/>
</dbReference>
<evidence type="ECO:0000313" key="8">
    <source>
        <dbReference type="EMBL" id="HFX12587.1"/>
    </source>
</evidence>
<name>A0A7C3MII5_DICTH</name>
<dbReference type="InterPro" id="IPR006638">
    <property type="entry name" value="Elp3/MiaA/NifB-like_rSAM"/>
</dbReference>
<evidence type="ECO:0000256" key="1">
    <source>
        <dbReference type="ARBA" id="ARBA00022485"/>
    </source>
</evidence>
<feature type="domain" description="Radical SAM core" evidence="7">
    <location>
        <begin position="296"/>
        <end position="566"/>
    </location>
</feature>
<keyword evidence="4 6" id="KW-0408">Iron</keyword>
<dbReference type="InterPro" id="IPR007197">
    <property type="entry name" value="rSAM"/>
</dbReference>
<dbReference type="Pfam" id="PF08497">
    <property type="entry name" value="Radical_SAM_N"/>
    <property type="match status" value="1"/>
</dbReference>
<accession>A0A7C3MII5</accession>
<feature type="binding site" evidence="6">
    <location>
        <position position="310"/>
    </location>
    <ligand>
        <name>[4Fe-4S] cluster</name>
        <dbReference type="ChEBI" id="CHEBI:49883"/>
        <note>4Fe-4S-S-AdoMet</note>
    </ligand>
</feature>
<dbReference type="HAMAP" id="MF_01251">
    <property type="entry name" value="UPF0313"/>
    <property type="match status" value="1"/>
</dbReference>
<evidence type="ECO:0000256" key="5">
    <source>
        <dbReference type="ARBA" id="ARBA00023014"/>
    </source>
</evidence>
<dbReference type="Pfam" id="PF04055">
    <property type="entry name" value="Radical_SAM"/>
    <property type="match status" value="1"/>
</dbReference>
<dbReference type="SUPFAM" id="SSF102114">
    <property type="entry name" value="Radical SAM enzymes"/>
    <property type="match status" value="1"/>
</dbReference>
<dbReference type="PANTHER" id="PTHR32331:SF0">
    <property type="entry name" value="UPF0313 PROTEIN YGIQ"/>
    <property type="match status" value="1"/>
</dbReference>
<dbReference type="PANTHER" id="PTHR32331">
    <property type="entry name" value="UPF0313 PROTEIN YGIQ"/>
    <property type="match status" value="1"/>
</dbReference>
<dbReference type="InterPro" id="IPR022946">
    <property type="entry name" value="UPF0313"/>
</dbReference>
<dbReference type="GO" id="GO:0051539">
    <property type="term" value="F:4 iron, 4 sulfur cluster binding"/>
    <property type="evidence" value="ECO:0007669"/>
    <property type="project" value="UniProtKB-KW"/>
</dbReference>
<dbReference type="SFLD" id="SFLDS00029">
    <property type="entry name" value="Radical_SAM"/>
    <property type="match status" value="1"/>
</dbReference>
<evidence type="ECO:0000256" key="2">
    <source>
        <dbReference type="ARBA" id="ARBA00022691"/>
    </source>
</evidence>
<dbReference type="GO" id="GO:0003824">
    <property type="term" value="F:catalytic activity"/>
    <property type="evidence" value="ECO:0007669"/>
    <property type="project" value="InterPro"/>
</dbReference>
<dbReference type="InterPro" id="IPR058240">
    <property type="entry name" value="rSAM_sf"/>
</dbReference>
<dbReference type="Gene3D" id="3.80.30.20">
    <property type="entry name" value="tm_1862 like domain"/>
    <property type="match status" value="1"/>
</dbReference>
<dbReference type="InterPro" id="IPR024560">
    <property type="entry name" value="UPF0313_C"/>
</dbReference>
<gene>
    <name evidence="8" type="ORF">ENW00_00265</name>
</gene>
<proteinExistence type="inferred from homology"/>
<sequence length="590" mass="68170">MFNFLPVNLDEVRRKGWDELDVIIVTGDAYVDHPSFGSSVIGRVLEYHGFKVGIIPQPDWRDKNSFKILGRPRLFFGITSGSVDSMVANCTPNKLRRKEDAYTPSGTYGKRPDRAVIVYANVVHELYPDVPIVLGGLEASLRRFSHYDYWDDKIRHSILLDSRAKIIVYGMGEKQVVEIAKLLAKGKSWHDIYIVPGILYSLSEKEFKEFVEKGILKDYVMLPSFEEVSQDKDRYHDFNRMLLNGMKKRKTLIQRDGKRYIVQNPPMEYSEKDLDLIYSLPFQRLPHPSYKEKIPAFETVKTSIISHRGCFGSCTFCSLNLHQGWQVISRSEDSILKEAYNLSQHKIFNGTISDVGGPTANMYSLRCKVYGIPGSCTNRDCLFPEICPSLVVDFSPQLRLLKKIKDIPKIKHVFIASGIRYDLALKDTDYIREIIKEGYIGGHMSVAPEHVKNNVLEIMKKPKFEVYESFIAVFEGIKRKLKKEIYAIPYFISSHPGATLKDAWDLAIYVKGLGHYLEQIQDYTPLPLTPASCAFYTEYHPDRKEKIYVAKTYEERRLQRALVQYRDRKNREFILKNKNKIPFPIDKLLK</sequence>
<evidence type="ECO:0000256" key="6">
    <source>
        <dbReference type="HAMAP-Rule" id="MF_01251"/>
    </source>
</evidence>
<evidence type="ECO:0000259" key="7">
    <source>
        <dbReference type="PROSITE" id="PS51918"/>
    </source>
</evidence>
<dbReference type="SMART" id="SM00729">
    <property type="entry name" value="Elp3"/>
    <property type="match status" value="1"/>
</dbReference>
<dbReference type="SFLD" id="SFLDG01069">
    <property type="entry name" value="UPF0313"/>
    <property type="match status" value="1"/>
</dbReference>
<comment type="cofactor">
    <cofactor evidence="6">
        <name>[4Fe-4S] cluster</name>
        <dbReference type="ChEBI" id="CHEBI:49883"/>
    </cofactor>
    <text evidence="6">Binds 1 [4Fe-4S] cluster. The cluster is coordinated with 3 cysteines and an exchangeable S-adenosyl-L-methionine.</text>
</comment>
<comment type="similarity">
    <text evidence="6">Belongs to the UPF0313 family.</text>
</comment>
<protein>
    <submittedName>
        <fullName evidence="8">YgiQ family radical SAM protein</fullName>
    </submittedName>
</protein>
<keyword evidence="5 6" id="KW-0411">Iron-sulfur</keyword>
<dbReference type="InterPro" id="IPR013704">
    <property type="entry name" value="UPF0313_N"/>
</dbReference>
<dbReference type="SFLD" id="SFLDG01082">
    <property type="entry name" value="B12-binding_domain_containing"/>
    <property type="match status" value="1"/>
</dbReference>
<evidence type="ECO:0000256" key="4">
    <source>
        <dbReference type="ARBA" id="ARBA00023004"/>
    </source>
</evidence>
<reference evidence="8" key="1">
    <citation type="journal article" date="2020" name="mSystems">
        <title>Genome- and Community-Level Interaction Insights into Carbon Utilization and Element Cycling Functions of Hydrothermarchaeota in Hydrothermal Sediment.</title>
        <authorList>
            <person name="Zhou Z."/>
            <person name="Liu Y."/>
            <person name="Xu W."/>
            <person name="Pan J."/>
            <person name="Luo Z.H."/>
            <person name="Li M."/>
        </authorList>
    </citation>
    <scope>NUCLEOTIDE SEQUENCE [LARGE SCALE GENOMIC DNA]</scope>
    <source>
        <strain evidence="8">SpSt-81</strain>
    </source>
</reference>
<dbReference type="InterPro" id="IPR023404">
    <property type="entry name" value="rSAM_horseshoe"/>
</dbReference>
<dbReference type="GO" id="GO:0005506">
    <property type="term" value="F:iron ion binding"/>
    <property type="evidence" value="ECO:0007669"/>
    <property type="project" value="UniProtKB-UniRule"/>
</dbReference>
<comment type="caution">
    <text evidence="8">The sequence shown here is derived from an EMBL/GenBank/DDBJ whole genome shotgun (WGS) entry which is preliminary data.</text>
</comment>
<dbReference type="PROSITE" id="PS51918">
    <property type="entry name" value="RADICAL_SAM"/>
    <property type="match status" value="1"/>
</dbReference>
<dbReference type="Pfam" id="PF11842">
    <property type="entry name" value="DUF3362"/>
    <property type="match status" value="1"/>
</dbReference>